<dbReference type="AlphaFoldDB" id="A0A917UJT4"/>
<sequence length="136" mass="14379">MRHRPSRLVAAALAAVLGSTATAATAPVLRPLPLGAACQKAGYTALQDSAGTLRVLRYVRLIPDNTARQTQYYSARGALQSAKLTGSGFVGLLYDLTLTARGNTLTEKGYRAKFFTTPAERLLRDAAAVKAGRCAP</sequence>
<reference evidence="2" key="1">
    <citation type="journal article" date="2014" name="Int. J. Syst. Evol. Microbiol.">
        <title>Complete genome sequence of Corynebacterium casei LMG S-19264T (=DSM 44701T), isolated from a smear-ripened cheese.</title>
        <authorList>
            <consortium name="US DOE Joint Genome Institute (JGI-PGF)"/>
            <person name="Walter F."/>
            <person name="Albersmeier A."/>
            <person name="Kalinowski J."/>
            <person name="Ruckert C."/>
        </authorList>
    </citation>
    <scope>NUCLEOTIDE SEQUENCE</scope>
    <source>
        <strain evidence="2">JCM 14371</strain>
    </source>
</reference>
<evidence type="ECO:0000313" key="3">
    <source>
        <dbReference type="Proteomes" id="UP000635726"/>
    </source>
</evidence>
<dbReference type="RefSeq" id="WP_188960473.1">
    <property type="nucleotide sequence ID" value="NZ_BMOE01000001.1"/>
</dbReference>
<reference evidence="2" key="2">
    <citation type="submission" date="2020-09" db="EMBL/GenBank/DDBJ databases">
        <authorList>
            <person name="Sun Q."/>
            <person name="Ohkuma M."/>
        </authorList>
    </citation>
    <scope>NUCLEOTIDE SEQUENCE</scope>
    <source>
        <strain evidence="2">JCM 14371</strain>
    </source>
</reference>
<name>A0A917UJT4_9DEIO</name>
<keyword evidence="3" id="KW-1185">Reference proteome</keyword>
<evidence type="ECO:0000256" key="1">
    <source>
        <dbReference type="SAM" id="SignalP"/>
    </source>
</evidence>
<accession>A0A917UJT4</accession>
<dbReference type="EMBL" id="BMOE01000001">
    <property type="protein sequence ID" value="GGJ62702.1"/>
    <property type="molecule type" value="Genomic_DNA"/>
</dbReference>
<comment type="caution">
    <text evidence="2">The sequence shown here is derived from an EMBL/GenBank/DDBJ whole genome shotgun (WGS) entry which is preliminary data.</text>
</comment>
<dbReference type="Proteomes" id="UP000635726">
    <property type="component" value="Unassembled WGS sequence"/>
</dbReference>
<keyword evidence="1" id="KW-0732">Signal</keyword>
<protein>
    <submittedName>
        <fullName evidence="2">Uncharacterized protein</fullName>
    </submittedName>
</protein>
<organism evidence="2 3">
    <name type="scientific">Deinococcus aquiradiocola</name>
    <dbReference type="NCBI Taxonomy" id="393059"/>
    <lineage>
        <taxon>Bacteria</taxon>
        <taxon>Thermotogati</taxon>
        <taxon>Deinococcota</taxon>
        <taxon>Deinococci</taxon>
        <taxon>Deinococcales</taxon>
        <taxon>Deinococcaceae</taxon>
        <taxon>Deinococcus</taxon>
    </lineage>
</organism>
<feature type="signal peptide" evidence="1">
    <location>
        <begin position="1"/>
        <end position="23"/>
    </location>
</feature>
<proteinExistence type="predicted"/>
<evidence type="ECO:0000313" key="2">
    <source>
        <dbReference type="EMBL" id="GGJ62702.1"/>
    </source>
</evidence>
<gene>
    <name evidence="2" type="ORF">GCM10008939_03180</name>
</gene>
<feature type="chain" id="PRO_5037389468" evidence="1">
    <location>
        <begin position="24"/>
        <end position="136"/>
    </location>
</feature>